<comment type="similarity">
    <text evidence="1">Belongs to the short-chain dehydrogenases/reductases (SDR) family.</text>
</comment>
<dbReference type="GO" id="GO:0004155">
    <property type="term" value="F:6,7-dihydropteridine reductase activity"/>
    <property type="evidence" value="ECO:0007669"/>
    <property type="project" value="UniProtKB-EC"/>
</dbReference>
<dbReference type="FunFam" id="3.40.50.720:FF:000157">
    <property type="entry name" value="Quinoid dihydropteridine reductase"/>
    <property type="match status" value="1"/>
</dbReference>
<dbReference type="InterPro" id="IPR036291">
    <property type="entry name" value="NAD(P)-bd_dom_sf"/>
</dbReference>
<comment type="catalytic activity">
    <reaction evidence="11">
        <text>5,6,7,8-tetrahydropteridine + NADP(+) = 6,7-dihydropteridine + NADPH + H(+)</text>
        <dbReference type="Rhea" id="RHEA:17865"/>
        <dbReference type="ChEBI" id="CHEBI:15378"/>
        <dbReference type="ChEBI" id="CHEBI:28889"/>
        <dbReference type="ChEBI" id="CHEBI:30156"/>
        <dbReference type="ChEBI" id="CHEBI:57783"/>
        <dbReference type="ChEBI" id="CHEBI:58349"/>
        <dbReference type="EC" id="1.5.1.34"/>
    </reaction>
    <physiologicalReaction direction="right-to-left" evidence="11">
        <dbReference type="Rhea" id="RHEA:17867"/>
    </physiologicalReaction>
</comment>
<keyword evidence="3" id="KW-0521">NADP</keyword>
<dbReference type="AlphaFoldDB" id="A0AAJ6VUX4"/>
<evidence type="ECO:0000256" key="5">
    <source>
        <dbReference type="ARBA" id="ARBA00023007"/>
    </source>
</evidence>
<dbReference type="RefSeq" id="XP_003738718.1">
    <property type="nucleotide sequence ID" value="XM_003738670.2"/>
</dbReference>
<dbReference type="GO" id="GO:0005737">
    <property type="term" value="C:cytoplasm"/>
    <property type="evidence" value="ECO:0007669"/>
    <property type="project" value="TreeGrafter"/>
</dbReference>
<dbReference type="KEGG" id="goe:100897374"/>
<keyword evidence="5" id="KW-0783">Tetrahydrobiopterin biosynthesis</keyword>
<sequence>MSRKQEMTGRVVIYGGKGALGSVVTSAFRSKNFWVCSIDGSANEAASENIVVDFAKDLVGQHEDISEQLKTKLNGEKLDAVLCVAGGWAGGNAKSADFIKNCDLMLKQSTWTSVIAASLSANFLKEGGLCALTGAQPCLTATPGMIGYGLAKASVHHLVSSLAASKGGLPARATVHAILPITLDTPMNRKWMPKADTTTWTPLEYVADVFLRWTDDVSKRPVNGSLVQLVTEKGITTEVVA</sequence>
<evidence type="ECO:0000313" key="14">
    <source>
        <dbReference type="RefSeq" id="XP_003738718.1"/>
    </source>
</evidence>
<evidence type="ECO:0000256" key="7">
    <source>
        <dbReference type="ARBA" id="ARBA00039153"/>
    </source>
</evidence>
<accession>A0AAJ6VUX4</accession>
<dbReference type="GO" id="GO:0006559">
    <property type="term" value="P:L-phenylalanine catabolic process"/>
    <property type="evidence" value="ECO:0007669"/>
    <property type="project" value="TreeGrafter"/>
</dbReference>
<keyword evidence="13" id="KW-1185">Reference proteome</keyword>
<evidence type="ECO:0000256" key="8">
    <source>
        <dbReference type="ARBA" id="ARBA00039520"/>
    </source>
</evidence>
<evidence type="ECO:0000256" key="4">
    <source>
        <dbReference type="ARBA" id="ARBA00023002"/>
    </source>
</evidence>
<comment type="catalytic activity">
    <reaction evidence="12">
        <text>5,6,7,8-tetrahydropteridine + NAD(+) = 6,7-dihydropteridine + NADH + H(+)</text>
        <dbReference type="Rhea" id="RHEA:17869"/>
        <dbReference type="ChEBI" id="CHEBI:15378"/>
        <dbReference type="ChEBI" id="CHEBI:28889"/>
        <dbReference type="ChEBI" id="CHEBI:30156"/>
        <dbReference type="ChEBI" id="CHEBI:57540"/>
        <dbReference type="ChEBI" id="CHEBI:57945"/>
        <dbReference type="EC" id="1.5.1.34"/>
    </reaction>
    <physiologicalReaction direction="right-to-left" evidence="12">
        <dbReference type="Rhea" id="RHEA:17871"/>
    </physiologicalReaction>
</comment>
<dbReference type="PANTHER" id="PTHR15104">
    <property type="entry name" value="DIHYDROPTERIDINE REDUCTASE"/>
    <property type="match status" value="1"/>
</dbReference>
<organism evidence="13 14">
    <name type="scientific">Galendromus occidentalis</name>
    <name type="common">western predatory mite</name>
    <dbReference type="NCBI Taxonomy" id="34638"/>
    <lineage>
        <taxon>Eukaryota</taxon>
        <taxon>Metazoa</taxon>
        <taxon>Ecdysozoa</taxon>
        <taxon>Arthropoda</taxon>
        <taxon>Chelicerata</taxon>
        <taxon>Arachnida</taxon>
        <taxon>Acari</taxon>
        <taxon>Parasitiformes</taxon>
        <taxon>Mesostigmata</taxon>
        <taxon>Gamasina</taxon>
        <taxon>Phytoseioidea</taxon>
        <taxon>Phytoseiidae</taxon>
        <taxon>Typhlodrominae</taxon>
        <taxon>Galendromus</taxon>
    </lineage>
</organism>
<dbReference type="PANTHER" id="PTHR15104:SF0">
    <property type="entry name" value="DIHYDROPTERIDINE REDUCTASE"/>
    <property type="match status" value="1"/>
</dbReference>
<dbReference type="CDD" id="cd05334">
    <property type="entry name" value="DHPR_SDR_c_like"/>
    <property type="match status" value="1"/>
</dbReference>
<evidence type="ECO:0000256" key="10">
    <source>
        <dbReference type="ARBA" id="ARBA00042518"/>
    </source>
</evidence>
<evidence type="ECO:0000256" key="9">
    <source>
        <dbReference type="ARBA" id="ARBA00041348"/>
    </source>
</evidence>
<evidence type="ECO:0000256" key="6">
    <source>
        <dbReference type="ARBA" id="ARBA00037099"/>
    </source>
</evidence>
<name>A0AAJ6VUX4_9ACAR</name>
<dbReference type="Gene3D" id="3.40.50.720">
    <property type="entry name" value="NAD(P)-binding Rossmann-like Domain"/>
    <property type="match status" value="1"/>
</dbReference>
<evidence type="ECO:0000256" key="12">
    <source>
        <dbReference type="ARBA" id="ARBA00047536"/>
    </source>
</evidence>
<proteinExistence type="inferred from homology"/>
<evidence type="ECO:0000313" key="13">
    <source>
        <dbReference type="Proteomes" id="UP000694867"/>
    </source>
</evidence>
<evidence type="ECO:0000256" key="3">
    <source>
        <dbReference type="ARBA" id="ARBA00022857"/>
    </source>
</evidence>
<dbReference type="GO" id="GO:0070402">
    <property type="term" value="F:NADPH binding"/>
    <property type="evidence" value="ECO:0007669"/>
    <property type="project" value="TreeGrafter"/>
</dbReference>
<dbReference type="CTD" id="39050"/>
<comment type="function">
    <text evidence="6">Catalyzes the conversion of quinonoid dihydrobiopterin into tetrahydrobiopterin.</text>
</comment>
<comment type="subunit">
    <text evidence="2">Homodimer.</text>
</comment>
<dbReference type="Proteomes" id="UP000694867">
    <property type="component" value="Unplaced"/>
</dbReference>
<dbReference type="GeneID" id="100897374"/>
<dbReference type="EC" id="1.5.1.34" evidence="7"/>
<protein>
    <recommendedName>
        <fullName evidence="8">Dihydropteridine reductase</fullName>
        <ecNumber evidence="7">1.5.1.34</ecNumber>
    </recommendedName>
    <alternativeName>
        <fullName evidence="10">HDHPR</fullName>
    </alternativeName>
    <alternativeName>
        <fullName evidence="9">Quinoid dihydropteridine reductase</fullName>
    </alternativeName>
</protein>
<evidence type="ECO:0000256" key="1">
    <source>
        <dbReference type="ARBA" id="ARBA00006484"/>
    </source>
</evidence>
<dbReference type="SUPFAM" id="SSF51735">
    <property type="entry name" value="NAD(P)-binding Rossmann-fold domains"/>
    <property type="match status" value="1"/>
</dbReference>
<reference evidence="14" key="1">
    <citation type="submission" date="2025-08" db="UniProtKB">
        <authorList>
            <consortium name="RefSeq"/>
        </authorList>
    </citation>
    <scope>IDENTIFICATION</scope>
</reference>
<dbReference type="GO" id="GO:0006729">
    <property type="term" value="P:tetrahydrobiopterin biosynthetic process"/>
    <property type="evidence" value="ECO:0007669"/>
    <property type="project" value="UniProtKB-KW"/>
</dbReference>
<gene>
    <name evidence="14" type="primary">LOC100897374</name>
</gene>
<keyword evidence="4" id="KW-0560">Oxidoreductase</keyword>
<evidence type="ECO:0000256" key="11">
    <source>
        <dbReference type="ARBA" id="ARBA00047429"/>
    </source>
</evidence>
<dbReference type="GO" id="GO:0070404">
    <property type="term" value="F:NADH binding"/>
    <property type="evidence" value="ECO:0007669"/>
    <property type="project" value="TreeGrafter"/>
</dbReference>
<evidence type="ECO:0000256" key="2">
    <source>
        <dbReference type="ARBA" id="ARBA00011738"/>
    </source>
</evidence>